<evidence type="ECO:0000256" key="5">
    <source>
        <dbReference type="ARBA" id="ARBA00022741"/>
    </source>
</evidence>
<dbReference type="Pfam" id="PF00117">
    <property type="entry name" value="GATase"/>
    <property type="match status" value="1"/>
</dbReference>
<dbReference type="HAMAP" id="MF_01227">
    <property type="entry name" value="PyrG"/>
    <property type="match status" value="1"/>
</dbReference>
<evidence type="ECO:0000256" key="8">
    <source>
        <dbReference type="ARBA" id="ARBA00022962"/>
    </source>
</evidence>
<dbReference type="GO" id="GO:0005524">
    <property type="term" value="F:ATP binding"/>
    <property type="evidence" value="ECO:0007669"/>
    <property type="project" value="UniProtKB-KW"/>
</dbReference>
<dbReference type="InterPro" id="IPR004468">
    <property type="entry name" value="CTP_synthase"/>
</dbReference>
<dbReference type="GO" id="GO:0005829">
    <property type="term" value="C:cytosol"/>
    <property type="evidence" value="ECO:0007669"/>
    <property type="project" value="TreeGrafter"/>
</dbReference>
<dbReference type="UniPathway" id="UPA00159">
    <property type="reaction ID" value="UER00277"/>
</dbReference>
<dbReference type="GO" id="GO:0097268">
    <property type="term" value="C:cytoophidium"/>
    <property type="evidence" value="ECO:0007669"/>
    <property type="project" value="UniProtKB-ARBA"/>
</dbReference>
<feature type="binding site" evidence="11">
    <location>
        <position position="140"/>
    </location>
    <ligand>
        <name>Mg(2+)</name>
        <dbReference type="ChEBI" id="CHEBI:18420"/>
    </ligand>
</feature>
<feature type="binding site" evidence="11">
    <location>
        <position position="405"/>
    </location>
    <ligand>
        <name>L-glutamine</name>
        <dbReference type="ChEBI" id="CHEBI:58359"/>
    </ligand>
</feature>
<dbReference type="AlphaFoldDB" id="A0A286RI87"/>
<feature type="active site" evidence="11">
    <location>
        <position position="509"/>
    </location>
</feature>
<keyword evidence="7 11" id="KW-0460">Magnesium</keyword>
<feature type="binding site" evidence="11">
    <location>
        <position position="223"/>
    </location>
    <ligand>
        <name>UTP</name>
        <dbReference type="ChEBI" id="CHEBI:46398"/>
    </ligand>
</feature>
<keyword evidence="9 11" id="KW-0665">Pyrimidine biosynthesis</keyword>
<dbReference type="EC" id="6.3.4.2" evidence="11"/>
<dbReference type="InterPro" id="IPR027417">
    <property type="entry name" value="P-loop_NTPase"/>
</dbReference>
<protein>
    <recommendedName>
        <fullName evidence="11">CTP synthase</fullName>
        <ecNumber evidence="11">6.3.4.2</ecNumber>
    </recommendedName>
    <alternativeName>
        <fullName evidence="11">Cytidine 5'-triphosphate synthase</fullName>
    </alternativeName>
    <alternativeName>
        <fullName evidence="11">Cytidine triphosphate synthetase</fullName>
        <shortName evidence="11">CTP synthetase</shortName>
        <shortName evidence="11">CTPS</shortName>
    </alternativeName>
    <alternativeName>
        <fullName evidence="11">UTP--ammonia ligase</fullName>
    </alternativeName>
</protein>
<dbReference type="GO" id="GO:0044210">
    <property type="term" value="P:'de novo' CTP biosynthetic process"/>
    <property type="evidence" value="ECO:0007669"/>
    <property type="project" value="UniProtKB-UniRule"/>
</dbReference>
<evidence type="ECO:0000313" key="16">
    <source>
        <dbReference type="Proteomes" id="UP000215086"/>
    </source>
</evidence>
<feature type="binding site" evidence="11">
    <location>
        <position position="462"/>
    </location>
    <ligand>
        <name>L-glutamine</name>
        <dbReference type="ChEBI" id="CHEBI:58359"/>
    </ligand>
</feature>
<sequence length="555" mass="61573">MAKHIFVTGGVVSSLGKGLTSASIGMLLERRGLSVRMQKMDPYINVDPGTMSPYQHGEVYVLDDGSETDLDLGHYERFTNSPLTRDSNYTTGKIYLSVITKERRGEYLGQTVQVIPHITNEIKRAITKLAAPDVDVVITEIGGTVGDIESLPFLEAIRQLSLDIGRENCLYIHLTLVPYLRAAGEIKTKPTQHSVGQLRQIGIQPDILICRTEKPLTRDARAKVALFCNVPVDCVIEERDKDFSIYEVPISLVEHGLDELIVRKLGLKAGPLNLDSWYELLHRIRNPKSEVSIAVVGKYVEHRDAYKSIYEALDHAGIAHQALVRVERVHSEKIEQEGPERLLAGVDGILVPGGFGERGIEGKVEAIRYAREKKIPFFGICLGMQCAVIEFARHVAGLEGAHSTEFNKDTPHPVICLLDEQRHITDKGGTMRLGAYPAVLTPGSKAAEAYGTLEISERHRHRYEFNNAYRSRLAELGLQVSGTSPDGKLAEIVELVGHPWFVAVQFHPEFKSQPTRAHPLFRAFIEAALKARAQRVNQPTGEGVSPMEVNAETPH</sequence>
<evidence type="ECO:0000259" key="13">
    <source>
        <dbReference type="Pfam" id="PF00117"/>
    </source>
</evidence>
<feature type="binding site" evidence="11">
    <location>
        <begin position="187"/>
        <end position="192"/>
    </location>
    <ligand>
        <name>CTP</name>
        <dbReference type="ChEBI" id="CHEBI:37563"/>
        <note>allosteric inhibitor</note>
    </ligand>
</feature>
<evidence type="ECO:0000256" key="2">
    <source>
        <dbReference type="ARBA" id="ARBA00007533"/>
    </source>
</evidence>
<evidence type="ECO:0000256" key="7">
    <source>
        <dbReference type="ARBA" id="ARBA00022842"/>
    </source>
</evidence>
<dbReference type="PROSITE" id="PS51273">
    <property type="entry name" value="GATASE_TYPE_1"/>
    <property type="match status" value="1"/>
</dbReference>
<feature type="domain" description="Glutamine amidotransferase" evidence="13">
    <location>
        <begin position="304"/>
        <end position="526"/>
    </location>
</feature>
<feature type="domain" description="CTP synthase N-terminal" evidence="14">
    <location>
        <begin position="3"/>
        <end position="267"/>
    </location>
</feature>
<comment type="activity regulation">
    <text evidence="11">Allosterically activated by GTP, when glutamine is the substrate; GTP has no effect on the reaction when ammonia is the substrate. The allosteric effector GTP functions by stabilizing the protein conformation that binds the tetrahedral intermediate(s) formed during glutamine hydrolysis. Inhibited by the product CTP, via allosteric rather than competitive inhibition.</text>
</comment>
<accession>A0A286RI87</accession>
<dbReference type="Pfam" id="PF06418">
    <property type="entry name" value="CTP_synth_N"/>
    <property type="match status" value="1"/>
</dbReference>
<dbReference type="InterPro" id="IPR017926">
    <property type="entry name" value="GATASE"/>
</dbReference>
<dbReference type="InterPro" id="IPR033828">
    <property type="entry name" value="GATase1_CTP_Synthase"/>
</dbReference>
<feature type="binding site" evidence="11">
    <location>
        <position position="13"/>
    </location>
    <ligand>
        <name>CTP</name>
        <dbReference type="ChEBI" id="CHEBI:37563"/>
        <note>allosteric inhibitor</note>
    </ligand>
</feature>
<dbReference type="InterPro" id="IPR029062">
    <property type="entry name" value="Class_I_gatase-like"/>
</dbReference>
<feature type="active site" description="Nucleophile; for glutamine hydrolysis" evidence="11">
    <location>
        <position position="381"/>
    </location>
</feature>
<comment type="subunit">
    <text evidence="11">Homotetramer.</text>
</comment>
<evidence type="ECO:0000256" key="10">
    <source>
        <dbReference type="ARBA" id="ARBA00047781"/>
    </source>
</evidence>
<feature type="binding site" evidence="11">
    <location>
        <begin position="147"/>
        <end position="149"/>
    </location>
    <ligand>
        <name>CTP</name>
        <dbReference type="ChEBI" id="CHEBI:37563"/>
        <note>allosteric inhibitor</note>
    </ligand>
</feature>
<comment type="caution">
    <text evidence="11">Lacks conserved residue(s) required for the propagation of feature annotation.</text>
</comment>
<dbReference type="FunFam" id="3.40.50.300:FF:000009">
    <property type="entry name" value="CTP synthase"/>
    <property type="match status" value="1"/>
</dbReference>
<feature type="binding site" evidence="11">
    <location>
        <position position="71"/>
    </location>
    <ligand>
        <name>Mg(2+)</name>
        <dbReference type="ChEBI" id="CHEBI:18420"/>
    </ligand>
</feature>
<comment type="catalytic activity">
    <reaction evidence="10 11">
        <text>UTP + L-glutamine + ATP + H2O = CTP + L-glutamate + ADP + phosphate + 2 H(+)</text>
        <dbReference type="Rhea" id="RHEA:26426"/>
        <dbReference type="ChEBI" id="CHEBI:15377"/>
        <dbReference type="ChEBI" id="CHEBI:15378"/>
        <dbReference type="ChEBI" id="CHEBI:29985"/>
        <dbReference type="ChEBI" id="CHEBI:30616"/>
        <dbReference type="ChEBI" id="CHEBI:37563"/>
        <dbReference type="ChEBI" id="CHEBI:43474"/>
        <dbReference type="ChEBI" id="CHEBI:46398"/>
        <dbReference type="ChEBI" id="CHEBI:58359"/>
        <dbReference type="ChEBI" id="CHEBI:456216"/>
        <dbReference type="EC" id="6.3.4.2"/>
    </reaction>
</comment>
<dbReference type="Gene3D" id="3.40.50.880">
    <property type="match status" value="1"/>
</dbReference>
<dbReference type="OrthoDB" id="9801107at2"/>
<feature type="binding site" evidence="11">
    <location>
        <begin position="382"/>
        <end position="385"/>
    </location>
    <ligand>
        <name>L-glutamine</name>
        <dbReference type="ChEBI" id="CHEBI:58359"/>
    </ligand>
</feature>
<comment type="pathway">
    <text evidence="1 11">Pyrimidine metabolism; CTP biosynthesis via de novo pathway; CTP from UDP: step 2/2.</text>
</comment>
<keyword evidence="4 11" id="KW-0479">Metal-binding</keyword>
<dbReference type="SUPFAM" id="SSF52317">
    <property type="entry name" value="Class I glutamine amidotransferase-like"/>
    <property type="match status" value="1"/>
</dbReference>
<dbReference type="GO" id="GO:0004359">
    <property type="term" value="F:glutaminase activity"/>
    <property type="evidence" value="ECO:0007669"/>
    <property type="project" value="RHEA"/>
</dbReference>
<evidence type="ECO:0000256" key="9">
    <source>
        <dbReference type="ARBA" id="ARBA00022975"/>
    </source>
</evidence>
<keyword evidence="3 11" id="KW-0436">Ligase</keyword>
<keyword evidence="5 11" id="KW-0547">Nucleotide-binding</keyword>
<dbReference type="CDD" id="cd03113">
    <property type="entry name" value="CTPS_N"/>
    <property type="match status" value="1"/>
</dbReference>
<feature type="binding site" evidence="11">
    <location>
        <position position="13"/>
    </location>
    <ligand>
        <name>UTP</name>
        <dbReference type="ChEBI" id="CHEBI:46398"/>
    </ligand>
</feature>
<keyword evidence="8 11" id="KW-0315">Glutamine amidotransferase</keyword>
<name>A0A286RI87_9BACT</name>
<evidence type="ECO:0000259" key="14">
    <source>
        <dbReference type="Pfam" id="PF06418"/>
    </source>
</evidence>
<evidence type="ECO:0000256" key="3">
    <source>
        <dbReference type="ARBA" id="ARBA00022598"/>
    </source>
</evidence>
<dbReference type="CDD" id="cd01746">
    <property type="entry name" value="GATase1_CTP_Synthase"/>
    <property type="match status" value="1"/>
</dbReference>
<feature type="binding site" evidence="11">
    <location>
        <position position="71"/>
    </location>
    <ligand>
        <name>ATP</name>
        <dbReference type="ChEBI" id="CHEBI:30616"/>
    </ligand>
</feature>
<dbReference type="EMBL" id="CP018477">
    <property type="protein sequence ID" value="ASV75652.1"/>
    <property type="molecule type" value="Genomic_DNA"/>
</dbReference>
<dbReference type="PANTHER" id="PTHR11550:SF0">
    <property type="entry name" value="CTP SYNTHASE-RELATED"/>
    <property type="match status" value="1"/>
</dbReference>
<dbReference type="PANTHER" id="PTHR11550">
    <property type="entry name" value="CTP SYNTHASE"/>
    <property type="match status" value="1"/>
</dbReference>
<keyword evidence="16" id="KW-1185">Reference proteome</keyword>
<evidence type="ECO:0000256" key="6">
    <source>
        <dbReference type="ARBA" id="ARBA00022840"/>
    </source>
</evidence>
<comment type="function">
    <text evidence="11">Catalyzes the ATP-dependent amination of UTP to CTP with either L-glutamine or ammonia as the source of nitrogen. Regulates intracellular CTP levels through interactions with the four ribonucleotide triphosphates.</text>
</comment>
<comment type="similarity">
    <text evidence="2 11">Belongs to the CTP synthase family.</text>
</comment>
<dbReference type="InterPro" id="IPR017456">
    <property type="entry name" value="CTP_synthase_N"/>
</dbReference>
<organism evidence="15 16">
    <name type="scientific">Thermogutta terrifontis</name>
    <dbReference type="NCBI Taxonomy" id="1331910"/>
    <lineage>
        <taxon>Bacteria</taxon>
        <taxon>Pseudomonadati</taxon>
        <taxon>Planctomycetota</taxon>
        <taxon>Planctomycetia</taxon>
        <taxon>Pirellulales</taxon>
        <taxon>Thermoguttaceae</taxon>
        <taxon>Thermogutta</taxon>
    </lineage>
</organism>
<feature type="region of interest" description="Amidoligase domain" evidence="11">
    <location>
        <begin position="1"/>
        <end position="267"/>
    </location>
</feature>
<feature type="binding site" evidence="11">
    <location>
        <position position="354"/>
    </location>
    <ligand>
        <name>L-glutamine</name>
        <dbReference type="ChEBI" id="CHEBI:58359"/>
    </ligand>
</feature>
<feature type="active site" evidence="11">
    <location>
        <position position="507"/>
    </location>
</feature>
<reference evidence="15 16" key="1">
    <citation type="journal article" name="Front. Microbiol.">
        <title>Sugar Metabolism of the First Thermophilic Planctomycete Thermogutta terrifontis: Comparative Genomic and Transcriptomic Approaches.</title>
        <authorList>
            <person name="Elcheninov A.G."/>
            <person name="Menzel P."/>
            <person name="Gudbergsdottir S.R."/>
            <person name="Slesarev A.I."/>
            <person name="Kadnikov V.V."/>
            <person name="Krogh A."/>
            <person name="Bonch-Osmolovskaya E.A."/>
            <person name="Peng X."/>
            <person name="Kublanov I.V."/>
        </authorList>
    </citation>
    <scope>NUCLEOTIDE SEQUENCE [LARGE SCALE GENOMIC DNA]</scope>
    <source>
        <strain evidence="15 16">R1</strain>
    </source>
</reference>
<proteinExistence type="inferred from homology"/>
<feature type="region of interest" description="Disordered" evidence="12">
    <location>
        <begin position="536"/>
        <end position="555"/>
    </location>
</feature>
<dbReference type="FunFam" id="3.40.50.880:FF:000002">
    <property type="entry name" value="CTP synthase"/>
    <property type="match status" value="1"/>
</dbReference>
<dbReference type="NCBIfam" id="NF003792">
    <property type="entry name" value="PRK05380.1"/>
    <property type="match status" value="1"/>
</dbReference>
<dbReference type="GO" id="GO:0019856">
    <property type="term" value="P:pyrimidine nucleobase biosynthetic process"/>
    <property type="evidence" value="ECO:0007669"/>
    <property type="project" value="TreeGrafter"/>
</dbReference>
<feature type="binding site" evidence="11">
    <location>
        <position position="223"/>
    </location>
    <ligand>
        <name>CTP</name>
        <dbReference type="ChEBI" id="CHEBI:37563"/>
        <note>allosteric inhibitor</note>
    </ligand>
</feature>
<dbReference type="GO" id="GO:0046872">
    <property type="term" value="F:metal ion binding"/>
    <property type="evidence" value="ECO:0007669"/>
    <property type="project" value="UniProtKB-KW"/>
</dbReference>
<evidence type="ECO:0000256" key="4">
    <source>
        <dbReference type="ARBA" id="ARBA00022723"/>
    </source>
</evidence>
<feature type="binding site" evidence="11">
    <location>
        <begin position="14"/>
        <end position="19"/>
    </location>
    <ligand>
        <name>ATP</name>
        <dbReference type="ChEBI" id="CHEBI:30616"/>
    </ligand>
</feature>
<comment type="catalytic activity">
    <reaction evidence="11">
        <text>UTP + NH4(+) + ATP = CTP + ADP + phosphate + 2 H(+)</text>
        <dbReference type="Rhea" id="RHEA:16597"/>
        <dbReference type="ChEBI" id="CHEBI:15378"/>
        <dbReference type="ChEBI" id="CHEBI:28938"/>
        <dbReference type="ChEBI" id="CHEBI:30616"/>
        <dbReference type="ChEBI" id="CHEBI:37563"/>
        <dbReference type="ChEBI" id="CHEBI:43474"/>
        <dbReference type="ChEBI" id="CHEBI:46398"/>
        <dbReference type="ChEBI" id="CHEBI:456216"/>
    </reaction>
</comment>
<evidence type="ECO:0000256" key="11">
    <source>
        <dbReference type="HAMAP-Rule" id="MF_01227"/>
    </source>
</evidence>
<dbReference type="SUPFAM" id="SSF52540">
    <property type="entry name" value="P-loop containing nucleoside triphosphate hydrolases"/>
    <property type="match status" value="1"/>
</dbReference>
<dbReference type="Gene3D" id="3.40.50.300">
    <property type="entry name" value="P-loop containing nucleotide triphosphate hydrolases"/>
    <property type="match status" value="1"/>
</dbReference>
<keyword evidence="6 11" id="KW-0067">ATP-binding</keyword>
<comment type="miscellaneous">
    <text evidence="11">CTPSs have evolved a hybrid strategy for distinguishing between UTP and CTP. The overlapping regions of the product feedback inhibitory and substrate sites recognize a common feature in both compounds, the triphosphate moiety. To differentiate isosteric substrate and product pyrimidine rings, an additional pocket far from the expected kinase/ligase catalytic site, specifically recognizes the cytosine and ribose portions of the product inhibitor.</text>
</comment>
<dbReference type="GO" id="GO:0003883">
    <property type="term" value="F:CTP synthase activity"/>
    <property type="evidence" value="ECO:0007669"/>
    <property type="project" value="UniProtKB-UniRule"/>
</dbReference>
<gene>
    <name evidence="11" type="primary">pyrG</name>
    <name evidence="15" type="ORF">THTE_3050</name>
</gene>
<evidence type="ECO:0000256" key="1">
    <source>
        <dbReference type="ARBA" id="ARBA00005171"/>
    </source>
</evidence>
<dbReference type="KEGG" id="ttf:THTE_3050"/>
<dbReference type="GO" id="GO:0042802">
    <property type="term" value="F:identical protein binding"/>
    <property type="evidence" value="ECO:0007669"/>
    <property type="project" value="TreeGrafter"/>
</dbReference>
<comment type="catalytic activity">
    <reaction evidence="11">
        <text>L-glutamine + H2O = L-glutamate + NH4(+)</text>
        <dbReference type="Rhea" id="RHEA:15889"/>
        <dbReference type="ChEBI" id="CHEBI:15377"/>
        <dbReference type="ChEBI" id="CHEBI:28938"/>
        <dbReference type="ChEBI" id="CHEBI:29985"/>
        <dbReference type="ChEBI" id="CHEBI:58359"/>
    </reaction>
</comment>
<feature type="binding site" evidence="11">
    <location>
        <position position="54"/>
    </location>
    <ligand>
        <name>L-glutamine</name>
        <dbReference type="ChEBI" id="CHEBI:58359"/>
    </ligand>
</feature>
<evidence type="ECO:0000256" key="12">
    <source>
        <dbReference type="SAM" id="MobiDB-lite"/>
    </source>
</evidence>
<dbReference type="Proteomes" id="UP000215086">
    <property type="component" value="Chromosome"/>
</dbReference>
<evidence type="ECO:0000313" key="15">
    <source>
        <dbReference type="EMBL" id="ASV75652.1"/>
    </source>
</evidence>
<dbReference type="RefSeq" id="WP_095415648.1">
    <property type="nucleotide sequence ID" value="NZ_CP018477.1"/>
</dbReference>
<feature type="binding site" evidence="11">
    <location>
        <begin position="187"/>
        <end position="192"/>
    </location>
    <ligand>
        <name>UTP</name>
        <dbReference type="ChEBI" id="CHEBI:46398"/>
    </ligand>
</feature>
<dbReference type="NCBIfam" id="TIGR00337">
    <property type="entry name" value="PyrG"/>
    <property type="match status" value="1"/>
</dbReference>